<protein>
    <recommendedName>
        <fullName evidence="4">DUF2268 domain-containing protein</fullName>
    </recommendedName>
</protein>
<comment type="caution">
    <text evidence="2">The sequence shown here is derived from an EMBL/GenBank/DDBJ whole genome shotgun (WGS) entry which is preliminary data.</text>
</comment>
<dbReference type="InterPro" id="IPR043754">
    <property type="entry name" value="DUF5700"/>
</dbReference>
<dbReference type="EMBL" id="WWCR01000004">
    <property type="protein sequence ID" value="MYM71797.1"/>
    <property type="molecule type" value="Genomic_DNA"/>
</dbReference>
<organism evidence="2 3">
    <name type="scientific">Duganella margarita</name>
    <dbReference type="NCBI Taxonomy" id="2692170"/>
    <lineage>
        <taxon>Bacteria</taxon>
        <taxon>Pseudomonadati</taxon>
        <taxon>Pseudomonadota</taxon>
        <taxon>Betaproteobacteria</taxon>
        <taxon>Burkholderiales</taxon>
        <taxon>Oxalobacteraceae</taxon>
        <taxon>Telluria group</taxon>
        <taxon>Duganella</taxon>
    </lineage>
</organism>
<dbReference type="AlphaFoldDB" id="A0A7X4KG70"/>
<gene>
    <name evidence="2" type="ORF">GTP56_06240</name>
</gene>
<evidence type="ECO:0000256" key="1">
    <source>
        <dbReference type="SAM" id="SignalP"/>
    </source>
</evidence>
<accession>A0A7X4KG70</accession>
<dbReference type="Pfam" id="PF18958">
    <property type="entry name" value="DUF5700"/>
    <property type="match status" value="1"/>
</dbReference>
<name>A0A7X4KG70_9BURK</name>
<proteinExistence type="predicted"/>
<feature type="signal peptide" evidence="1">
    <location>
        <begin position="1"/>
        <end position="20"/>
    </location>
</feature>
<evidence type="ECO:0000313" key="3">
    <source>
        <dbReference type="Proteomes" id="UP000469734"/>
    </source>
</evidence>
<dbReference type="Proteomes" id="UP000469734">
    <property type="component" value="Unassembled WGS sequence"/>
</dbReference>
<evidence type="ECO:0000313" key="2">
    <source>
        <dbReference type="EMBL" id="MYM71797.1"/>
    </source>
</evidence>
<keyword evidence="1" id="KW-0732">Signal</keyword>
<evidence type="ECO:0008006" key="4">
    <source>
        <dbReference type="Google" id="ProtNLM"/>
    </source>
</evidence>
<sequence>MFWLRRLLILLALLSPNAHAGQLRFGFDFENTRIVSAAISTGDFDLPATFCTTADARALIGKMRLKDCEALIGRYKILRDRPQVVNAAKVLSIELSKPGYGKYAPLAAEVARQLREYVPADFHAQLNVHFIFGSLSDGFAFGDTPDDVYVDMKGFSDANTQELAETVAHELFHAIQNHVMRHEELPTAADAKNVAGPLWLNQLLDQLVREGTAELFTHPIADRAPTIYSAQKKLVIERNAKRIGGIRTTFESLGWRMLAAPPADEAAYDQIYGVMFYTDFDETAYELGWLMASTIIRQDGKGAIFDLLKRPPKQFLLRYQAIAQKQGKLPLFSPDFIQQVELLP</sequence>
<reference evidence="2 3" key="1">
    <citation type="submission" date="2019-12" db="EMBL/GenBank/DDBJ databases">
        <title>Novel species isolated from a subtropical stream in China.</title>
        <authorList>
            <person name="Lu H."/>
        </authorList>
    </citation>
    <scope>NUCLEOTIDE SEQUENCE [LARGE SCALE GENOMIC DNA]</scope>
    <source>
        <strain evidence="2 3">FT134W</strain>
    </source>
</reference>
<feature type="chain" id="PRO_5031182155" description="DUF2268 domain-containing protein" evidence="1">
    <location>
        <begin position="21"/>
        <end position="344"/>
    </location>
</feature>
<dbReference type="RefSeq" id="WP_161049429.1">
    <property type="nucleotide sequence ID" value="NZ_WWCR01000004.1"/>
</dbReference>